<reference evidence="2 3" key="1">
    <citation type="submission" date="2016-03" db="EMBL/GenBank/DDBJ databases">
        <title>EvidentialGene: Evidence-directed Construction of Genes on Genomes.</title>
        <authorList>
            <person name="Gilbert D.G."/>
            <person name="Choi J.-H."/>
            <person name="Mockaitis K."/>
            <person name="Colbourne J."/>
            <person name="Pfrender M."/>
        </authorList>
    </citation>
    <scope>NUCLEOTIDE SEQUENCE [LARGE SCALE GENOMIC DNA]</scope>
    <source>
        <strain evidence="2 3">Xinb3</strain>
        <tissue evidence="2">Complete organism</tissue>
    </source>
</reference>
<gene>
    <name evidence="2" type="ORF">APZ42_028466</name>
</gene>
<proteinExistence type="predicted"/>
<feature type="transmembrane region" description="Helical" evidence="1">
    <location>
        <begin position="54"/>
        <end position="73"/>
    </location>
</feature>
<keyword evidence="1" id="KW-0472">Membrane</keyword>
<dbReference type="OrthoDB" id="6379513at2759"/>
<accession>A0A164QH45</accession>
<evidence type="ECO:0000313" key="3">
    <source>
        <dbReference type="Proteomes" id="UP000076858"/>
    </source>
</evidence>
<comment type="caution">
    <text evidence="2">The sequence shown here is derived from an EMBL/GenBank/DDBJ whole genome shotgun (WGS) entry which is preliminary data.</text>
</comment>
<protein>
    <submittedName>
        <fullName evidence="2">Nuclease HARBI1-like protein</fullName>
    </submittedName>
</protein>
<organism evidence="2 3">
    <name type="scientific">Daphnia magna</name>
    <dbReference type="NCBI Taxonomy" id="35525"/>
    <lineage>
        <taxon>Eukaryota</taxon>
        <taxon>Metazoa</taxon>
        <taxon>Ecdysozoa</taxon>
        <taxon>Arthropoda</taxon>
        <taxon>Crustacea</taxon>
        <taxon>Branchiopoda</taxon>
        <taxon>Diplostraca</taxon>
        <taxon>Cladocera</taxon>
        <taxon>Anomopoda</taxon>
        <taxon>Daphniidae</taxon>
        <taxon>Daphnia</taxon>
    </lineage>
</organism>
<dbReference type="EMBL" id="LRGB01002408">
    <property type="protein sequence ID" value="KZS07751.1"/>
    <property type="molecule type" value="Genomic_DNA"/>
</dbReference>
<keyword evidence="1" id="KW-0812">Transmembrane</keyword>
<evidence type="ECO:0000313" key="2">
    <source>
        <dbReference type="EMBL" id="KZS07751.1"/>
    </source>
</evidence>
<dbReference type="Proteomes" id="UP000076858">
    <property type="component" value="Unassembled WGS sequence"/>
</dbReference>
<keyword evidence="3" id="KW-1185">Reference proteome</keyword>
<name>A0A164QH45_9CRUS</name>
<evidence type="ECO:0000256" key="1">
    <source>
        <dbReference type="SAM" id="Phobius"/>
    </source>
</evidence>
<keyword evidence="1" id="KW-1133">Transmembrane helix</keyword>
<sequence>MFPILYFYTSVKEYTTLSWLARVAVEVSAGERRGPKLAYGTCRADLTVLWEFAVAFYMLVIIPWGAYGTMLGYRRINLGGIGRFWTSRRGAMATNERIICLFLSQYAMEMLDSSTERGDSVDEEENETSLAVITSIEIERHPRQVSYLNDISLYSNNDFFRRFRITRTTFLYVLSHLQDEKIRSEIAFHGGCDPMTIDEVMFINLQYLGNQGGIRLLADKFNQTESSIWKSIGEFCHYMYEKQSDSIEWPTRQEIMAIS</sequence>
<dbReference type="AlphaFoldDB" id="A0A164QH45"/>